<evidence type="ECO:0000313" key="2">
    <source>
        <dbReference type="Proteomes" id="UP001633002"/>
    </source>
</evidence>
<dbReference type="PANTHER" id="PTHR47105">
    <property type="entry name" value="OS02G0173600 PROTEIN"/>
    <property type="match status" value="1"/>
</dbReference>
<dbReference type="SUPFAM" id="SSF56784">
    <property type="entry name" value="HAD-like"/>
    <property type="match status" value="1"/>
</dbReference>
<dbReference type="InterPro" id="IPR036412">
    <property type="entry name" value="HAD-like_sf"/>
</dbReference>
<dbReference type="EMBL" id="JBJQOH010000001">
    <property type="protein sequence ID" value="KAL3700553.1"/>
    <property type="molecule type" value="Genomic_DNA"/>
</dbReference>
<dbReference type="AlphaFoldDB" id="A0ABD3IA25"/>
<organism evidence="1 2">
    <name type="scientific">Riccia sorocarpa</name>
    <dbReference type="NCBI Taxonomy" id="122646"/>
    <lineage>
        <taxon>Eukaryota</taxon>
        <taxon>Viridiplantae</taxon>
        <taxon>Streptophyta</taxon>
        <taxon>Embryophyta</taxon>
        <taxon>Marchantiophyta</taxon>
        <taxon>Marchantiopsida</taxon>
        <taxon>Marchantiidae</taxon>
        <taxon>Marchantiales</taxon>
        <taxon>Ricciaceae</taxon>
        <taxon>Riccia</taxon>
    </lineage>
</organism>
<dbReference type="CDD" id="cd16415">
    <property type="entry name" value="HAD_dREG-2_like"/>
    <property type="match status" value="1"/>
</dbReference>
<sequence length="291" mass="32597">MASNLAKMVTPLLRSSLPKLKCVTVDVTGTLIAYKGSLGDYYCLAAKRIGLPCPDYDRMHEGFKVAYKEMAKKHPCFGNAANMPNIEWWRTVVYNSFLKAGYEYDSETLEKIFVRIYRTFGSAAPYELLADAKPFLHWIRKQGITVGVVSNAEHRYRDVILPTLGLNQGSEWDFGVFSGVDGVEKPDPRIYELALEKAGVENACEALHVGDSYKKDYLPAKAVGMHAILLDRFSTVESKLWKENGATVLSNLVEVEKHMHSRWNLIPEEQGVRVQSPCDETNDLSQAVVSA</sequence>
<dbReference type="Pfam" id="PF00702">
    <property type="entry name" value="Hydrolase"/>
    <property type="match status" value="1"/>
</dbReference>
<dbReference type="InterPro" id="IPR006439">
    <property type="entry name" value="HAD-SF_hydro_IA"/>
</dbReference>
<gene>
    <name evidence="1" type="ORF">R1sor_018575</name>
</gene>
<name>A0ABD3IA25_9MARC</name>
<protein>
    <recommendedName>
        <fullName evidence="3">Haloacid dehalogenase-like hydrolase domain-containing protein 3</fullName>
    </recommendedName>
</protein>
<dbReference type="Gene3D" id="1.10.150.720">
    <property type="entry name" value="Haloacid dehalogenase-like hydrolase"/>
    <property type="match status" value="1"/>
</dbReference>
<dbReference type="NCBIfam" id="TIGR02252">
    <property type="entry name" value="DREG-2"/>
    <property type="match status" value="1"/>
</dbReference>
<proteinExistence type="predicted"/>
<reference evidence="1 2" key="1">
    <citation type="submission" date="2024-09" db="EMBL/GenBank/DDBJ databases">
        <title>Chromosome-scale assembly of Riccia sorocarpa.</title>
        <authorList>
            <person name="Paukszto L."/>
        </authorList>
    </citation>
    <scope>NUCLEOTIDE SEQUENCE [LARGE SCALE GENOMIC DNA]</scope>
    <source>
        <strain evidence="1">LP-2024</strain>
        <tissue evidence="1">Aerial parts of the thallus</tissue>
    </source>
</reference>
<keyword evidence="2" id="KW-1185">Reference proteome</keyword>
<accession>A0ABD3IA25</accession>
<evidence type="ECO:0008006" key="3">
    <source>
        <dbReference type="Google" id="ProtNLM"/>
    </source>
</evidence>
<dbReference type="SFLD" id="SFLDG01129">
    <property type="entry name" value="C1.5:_HAD__Beta-PGM__Phosphata"/>
    <property type="match status" value="1"/>
</dbReference>
<dbReference type="PRINTS" id="PR00413">
    <property type="entry name" value="HADHALOGNASE"/>
</dbReference>
<dbReference type="NCBIfam" id="TIGR01549">
    <property type="entry name" value="HAD-SF-IA-v1"/>
    <property type="match status" value="1"/>
</dbReference>
<evidence type="ECO:0000313" key="1">
    <source>
        <dbReference type="EMBL" id="KAL3700553.1"/>
    </source>
</evidence>
<dbReference type="InterPro" id="IPR023214">
    <property type="entry name" value="HAD_sf"/>
</dbReference>
<comment type="caution">
    <text evidence="1">The sequence shown here is derived from an EMBL/GenBank/DDBJ whole genome shotgun (WGS) entry which is preliminary data.</text>
</comment>
<dbReference type="Proteomes" id="UP001633002">
    <property type="component" value="Unassembled WGS sequence"/>
</dbReference>
<dbReference type="Gene3D" id="3.40.50.1000">
    <property type="entry name" value="HAD superfamily/HAD-like"/>
    <property type="match status" value="1"/>
</dbReference>
<dbReference type="SFLD" id="SFLDS00003">
    <property type="entry name" value="Haloacid_Dehalogenase"/>
    <property type="match status" value="1"/>
</dbReference>
<dbReference type="PANTHER" id="PTHR47105:SF1">
    <property type="entry name" value="OS06G0665100 PROTEIN"/>
    <property type="match status" value="1"/>
</dbReference>
<dbReference type="InterPro" id="IPR044924">
    <property type="entry name" value="HAD-SF_hydro_IA_REG-2-like_cap"/>
</dbReference>
<dbReference type="InterPro" id="IPR011949">
    <property type="entry name" value="HAD-SF_hydro_IA_REG-2-like"/>
</dbReference>